<gene>
    <name evidence="2" type="ORF">I6H58_04750</name>
</gene>
<evidence type="ECO:0000259" key="1">
    <source>
        <dbReference type="PROSITE" id="PS50943"/>
    </source>
</evidence>
<dbReference type="PROSITE" id="PS50943">
    <property type="entry name" value="HTH_CROC1"/>
    <property type="match status" value="1"/>
</dbReference>
<reference evidence="2 3" key="1">
    <citation type="submission" date="2020-12" db="EMBL/GenBank/DDBJ databases">
        <title>FDA dAtabase for Regulatory Grade micrObial Sequences (FDA-ARGOS): Supporting development and validation of Infectious Disease Dx tests.</title>
        <authorList>
            <person name="Sproer C."/>
            <person name="Gronow S."/>
            <person name="Severitt S."/>
            <person name="Schroder I."/>
            <person name="Tallon L."/>
            <person name="Sadzewicz L."/>
            <person name="Zhao X."/>
            <person name="Boylan J."/>
            <person name="Ott S."/>
            <person name="Bowen H."/>
            <person name="Vavikolanu K."/>
            <person name="Mehta A."/>
            <person name="Aluvathingal J."/>
            <person name="Nadendla S."/>
            <person name="Lowell S."/>
            <person name="Myers T."/>
            <person name="Yan Y."/>
            <person name="Sichtig H."/>
        </authorList>
    </citation>
    <scope>NUCLEOTIDE SEQUENCE [LARGE SCALE GENOMIC DNA]</scope>
    <source>
        <strain evidence="2 3">FDAARGOS_1001</strain>
    </source>
</reference>
<protein>
    <submittedName>
        <fullName evidence="2">Helix-turn-helix transcriptional regulator</fullName>
    </submittedName>
</protein>
<feature type="domain" description="HTH cro/C1-type" evidence="1">
    <location>
        <begin position="11"/>
        <end position="65"/>
    </location>
</feature>
<proteinExistence type="predicted"/>
<dbReference type="Pfam" id="PF13560">
    <property type="entry name" value="HTH_31"/>
    <property type="match status" value="1"/>
</dbReference>
<dbReference type="Gene3D" id="1.10.260.40">
    <property type="entry name" value="lambda repressor-like DNA-binding domains"/>
    <property type="match status" value="1"/>
</dbReference>
<dbReference type="CDD" id="cd00093">
    <property type="entry name" value="HTH_XRE"/>
    <property type="match status" value="1"/>
</dbReference>
<evidence type="ECO:0000313" key="3">
    <source>
        <dbReference type="Proteomes" id="UP000595221"/>
    </source>
</evidence>
<dbReference type="SUPFAM" id="SSF47413">
    <property type="entry name" value="lambda repressor-like DNA-binding domains"/>
    <property type="match status" value="1"/>
</dbReference>
<dbReference type="RefSeq" id="WP_186369095.1">
    <property type="nucleotide sequence ID" value="NZ_VEKI01000007.1"/>
</dbReference>
<dbReference type="AlphaFoldDB" id="A0A7T4MV81"/>
<evidence type="ECO:0000313" key="2">
    <source>
        <dbReference type="EMBL" id="QQC60235.1"/>
    </source>
</evidence>
<dbReference type="InterPro" id="IPR010982">
    <property type="entry name" value="Lambda_DNA-bd_dom_sf"/>
</dbReference>
<name>A0A7T4MV81_9MICC</name>
<dbReference type="SMART" id="SM00530">
    <property type="entry name" value="HTH_XRE"/>
    <property type="match status" value="1"/>
</dbReference>
<dbReference type="InterPro" id="IPR001387">
    <property type="entry name" value="Cro/C1-type_HTH"/>
</dbReference>
<accession>A0A7T4MV81</accession>
<sequence length="71" mass="7662">MRTRAEVAKNVRAALGAARVSQAGAAKALGMSPGTFNRRVNGKTAFDVEELERLATFLDVPYSQLVEVTPR</sequence>
<dbReference type="Proteomes" id="UP000595221">
    <property type="component" value="Chromosome"/>
</dbReference>
<organism evidence="2 3">
    <name type="scientific">Rothia kristinae</name>
    <dbReference type="NCBI Taxonomy" id="37923"/>
    <lineage>
        <taxon>Bacteria</taxon>
        <taxon>Bacillati</taxon>
        <taxon>Actinomycetota</taxon>
        <taxon>Actinomycetes</taxon>
        <taxon>Micrococcales</taxon>
        <taxon>Micrococcaceae</taxon>
        <taxon>Rothia</taxon>
    </lineage>
</organism>
<dbReference type="EMBL" id="CP066078">
    <property type="protein sequence ID" value="QQC60235.1"/>
    <property type="molecule type" value="Genomic_DNA"/>
</dbReference>
<dbReference type="GO" id="GO:0003677">
    <property type="term" value="F:DNA binding"/>
    <property type="evidence" value="ECO:0007669"/>
    <property type="project" value="InterPro"/>
</dbReference>